<accession>X1QXC8</accession>
<reference evidence="3" key="1">
    <citation type="journal article" date="2014" name="Front. Microbiol.">
        <title>High frequency of phylogenetically diverse reductive dehalogenase-homologous genes in deep subseafloor sedimentary metagenomes.</title>
        <authorList>
            <person name="Kawai M."/>
            <person name="Futagami T."/>
            <person name="Toyoda A."/>
            <person name="Takaki Y."/>
            <person name="Nishi S."/>
            <person name="Hori S."/>
            <person name="Arai W."/>
            <person name="Tsubouchi T."/>
            <person name="Morono Y."/>
            <person name="Uchiyama I."/>
            <person name="Ito T."/>
            <person name="Fujiyama A."/>
            <person name="Inagaki F."/>
            <person name="Takami H."/>
        </authorList>
    </citation>
    <scope>NUCLEOTIDE SEQUENCE</scope>
    <source>
        <strain evidence="3">Expedition CK06-06</strain>
    </source>
</reference>
<name>X1QXC8_9ZZZZ</name>
<dbReference type="InterPro" id="IPR050268">
    <property type="entry name" value="NADH-dep_flavin_reductase"/>
</dbReference>
<dbReference type="SUPFAM" id="SSF50475">
    <property type="entry name" value="FMN-binding split barrel"/>
    <property type="match status" value="1"/>
</dbReference>
<dbReference type="PANTHER" id="PTHR30466">
    <property type="entry name" value="FLAVIN REDUCTASE"/>
    <property type="match status" value="1"/>
</dbReference>
<organism evidence="3">
    <name type="scientific">marine sediment metagenome</name>
    <dbReference type="NCBI Taxonomy" id="412755"/>
    <lineage>
        <taxon>unclassified sequences</taxon>
        <taxon>metagenomes</taxon>
        <taxon>ecological metagenomes</taxon>
    </lineage>
</organism>
<sequence>MNKKALWKISYGLYIVSSKKDGKFNGQIANTVFQLTAEPPTIGVCINKNNLTYEYIQESKVFTVSILSTQATMEFIGLFGFKCGRDIDKFKDIDYKIGKTGAPIVLNNTIGYLECEVISSMDAGTHTLFVGKLIDAEIINDKEPLTYEYYHKVLKGKAPKTATTYIKEEPEKSHGNKILSSR</sequence>
<evidence type="ECO:0000313" key="3">
    <source>
        <dbReference type="EMBL" id="GAI72938.1"/>
    </source>
</evidence>
<protein>
    <recommendedName>
        <fullName evidence="2">Flavin reductase like domain-containing protein</fullName>
    </recommendedName>
</protein>
<dbReference type="EMBL" id="BARW01012616">
    <property type="protein sequence ID" value="GAI72938.1"/>
    <property type="molecule type" value="Genomic_DNA"/>
</dbReference>
<dbReference type="GO" id="GO:0010181">
    <property type="term" value="F:FMN binding"/>
    <property type="evidence" value="ECO:0007669"/>
    <property type="project" value="InterPro"/>
</dbReference>
<proteinExistence type="predicted"/>
<dbReference type="SMART" id="SM00903">
    <property type="entry name" value="Flavin_Reduct"/>
    <property type="match status" value="1"/>
</dbReference>
<keyword evidence="1" id="KW-0560">Oxidoreductase</keyword>
<evidence type="ECO:0000259" key="2">
    <source>
        <dbReference type="SMART" id="SM00903"/>
    </source>
</evidence>
<feature type="non-terminal residue" evidence="3">
    <location>
        <position position="182"/>
    </location>
</feature>
<gene>
    <name evidence="3" type="ORF">S12H4_23651</name>
</gene>
<dbReference type="AlphaFoldDB" id="X1QXC8"/>
<dbReference type="InterPro" id="IPR012349">
    <property type="entry name" value="Split_barrel_FMN-bd"/>
</dbReference>
<evidence type="ECO:0000256" key="1">
    <source>
        <dbReference type="ARBA" id="ARBA00023002"/>
    </source>
</evidence>
<dbReference type="InterPro" id="IPR002563">
    <property type="entry name" value="Flavin_Rdtase-like_dom"/>
</dbReference>
<dbReference type="Pfam" id="PF01613">
    <property type="entry name" value="Flavin_Reduct"/>
    <property type="match status" value="1"/>
</dbReference>
<feature type="domain" description="Flavin reductase like" evidence="2">
    <location>
        <begin position="6"/>
        <end position="152"/>
    </location>
</feature>
<comment type="caution">
    <text evidence="3">The sequence shown here is derived from an EMBL/GenBank/DDBJ whole genome shotgun (WGS) entry which is preliminary data.</text>
</comment>
<dbReference type="PANTHER" id="PTHR30466:SF1">
    <property type="entry name" value="FMN REDUCTASE (NADH) RUTF"/>
    <property type="match status" value="1"/>
</dbReference>
<dbReference type="GO" id="GO:0042602">
    <property type="term" value="F:riboflavin reductase (NADPH) activity"/>
    <property type="evidence" value="ECO:0007669"/>
    <property type="project" value="TreeGrafter"/>
</dbReference>
<dbReference type="Gene3D" id="2.30.110.10">
    <property type="entry name" value="Electron Transport, Fmn-binding Protein, Chain A"/>
    <property type="match status" value="1"/>
</dbReference>